<dbReference type="EMBL" id="JAIBSC010000080">
    <property type="protein sequence ID" value="KAH1899924.1"/>
    <property type="molecule type" value="Genomic_DNA"/>
</dbReference>
<dbReference type="Proteomes" id="UP000813423">
    <property type="component" value="Unassembled WGS sequence"/>
</dbReference>
<feature type="compositionally biased region" description="Basic and acidic residues" evidence="1">
    <location>
        <begin position="63"/>
        <end position="74"/>
    </location>
</feature>
<accession>A0A9P8SPZ8</accession>
<reference evidence="2" key="1">
    <citation type="submission" date="2021-08" db="EMBL/GenBank/DDBJ databases">
        <title>Global Aspergillus fumigatus from environmental and clinical sources.</title>
        <authorList>
            <person name="Barber A."/>
            <person name="Sae-Ong T."/>
        </authorList>
    </citation>
    <scope>NUCLEOTIDE SEQUENCE</scope>
    <source>
        <strain evidence="2">NRZ-2016-071</strain>
    </source>
</reference>
<name>A0A9P8SPZ8_ASPFM</name>
<evidence type="ECO:0000313" key="2">
    <source>
        <dbReference type="EMBL" id="KAH1899924.1"/>
    </source>
</evidence>
<gene>
    <name evidence="2" type="ORF">KXV57_008798</name>
</gene>
<sequence length="147" mass="16552">MVLLKDEYPVFVSVDMLRCEVLPDESHSQYIRVLFDKQLMVLEHNRQESASSDSSTDVISSEVEIRGRQPDNKKPTNSSVHAVRAPGSSSPGTVMFEFVHGRSASLKLASRHTWNVCWWNAKSPSRRWLGHPATALVVQIDTTPSYL</sequence>
<evidence type="ECO:0000313" key="3">
    <source>
        <dbReference type="Proteomes" id="UP000813423"/>
    </source>
</evidence>
<dbReference type="AlphaFoldDB" id="A0A9P8SPZ8"/>
<feature type="compositionally biased region" description="Low complexity" evidence="1">
    <location>
        <begin position="49"/>
        <end position="62"/>
    </location>
</feature>
<proteinExistence type="predicted"/>
<comment type="caution">
    <text evidence="2">The sequence shown here is derived from an EMBL/GenBank/DDBJ whole genome shotgun (WGS) entry which is preliminary data.</text>
</comment>
<evidence type="ECO:0000256" key="1">
    <source>
        <dbReference type="SAM" id="MobiDB-lite"/>
    </source>
</evidence>
<organism evidence="2 3">
    <name type="scientific">Aspergillus fumigatus</name>
    <name type="common">Neosartorya fumigata</name>
    <dbReference type="NCBI Taxonomy" id="746128"/>
    <lineage>
        <taxon>Eukaryota</taxon>
        <taxon>Fungi</taxon>
        <taxon>Dikarya</taxon>
        <taxon>Ascomycota</taxon>
        <taxon>Pezizomycotina</taxon>
        <taxon>Eurotiomycetes</taxon>
        <taxon>Eurotiomycetidae</taxon>
        <taxon>Eurotiales</taxon>
        <taxon>Aspergillaceae</taxon>
        <taxon>Aspergillus</taxon>
        <taxon>Aspergillus subgen. Fumigati</taxon>
    </lineage>
</organism>
<feature type="region of interest" description="Disordered" evidence="1">
    <location>
        <begin position="46"/>
        <end position="89"/>
    </location>
</feature>
<protein>
    <submittedName>
        <fullName evidence="2">Uncharacterized protein</fullName>
    </submittedName>
</protein>